<dbReference type="RefSeq" id="XP_007701359.1">
    <property type="nucleotide sequence ID" value="XM_007703169.1"/>
</dbReference>
<dbReference type="HOGENOM" id="CLU_785653_0_0_1"/>
<dbReference type="OrthoDB" id="3772513at2759"/>
<dbReference type="KEGG" id="bsc:COCSADRAFT_359312"/>
<dbReference type="OMA" id="CNIESHV"/>
<dbReference type="GeneID" id="19138612"/>
<dbReference type="EMBL" id="KB445645">
    <property type="protein sequence ID" value="EMD63110.1"/>
    <property type="molecule type" value="Genomic_DNA"/>
</dbReference>
<protein>
    <submittedName>
        <fullName evidence="1">Uncharacterized protein</fullName>
    </submittedName>
</protein>
<gene>
    <name evidence="1" type="ORF">COCSADRAFT_359312</name>
</gene>
<evidence type="ECO:0000313" key="2">
    <source>
        <dbReference type="Proteomes" id="UP000016934"/>
    </source>
</evidence>
<reference evidence="2" key="2">
    <citation type="journal article" date="2013" name="PLoS Genet.">
        <title>Comparative genome structure, secondary metabolite, and effector coding capacity across Cochliobolus pathogens.</title>
        <authorList>
            <person name="Condon B.J."/>
            <person name="Leng Y."/>
            <person name="Wu D."/>
            <person name="Bushley K.E."/>
            <person name="Ohm R.A."/>
            <person name="Otillar R."/>
            <person name="Martin J."/>
            <person name="Schackwitz W."/>
            <person name="Grimwood J."/>
            <person name="MohdZainudin N."/>
            <person name="Xue C."/>
            <person name="Wang R."/>
            <person name="Manning V.A."/>
            <person name="Dhillon B."/>
            <person name="Tu Z.J."/>
            <person name="Steffenson B.J."/>
            <person name="Salamov A."/>
            <person name="Sun H."/>
            <person name="Lowry S."/>
            <person name="LaButti K."/>
            <person name="Han J."/>
            <person name="Copeland A."/>
            <person name="Lindquist E."/>
            <person name="Barry K."/>
            <person name="Schmutz J."/>
            <person name="Baker S.E."/>
            <person name="Ciuffetti L.M."/>
            <person name="Grigoriev I.V."/>
            <person name="Zhong S."/>
            <person name="Turgeon B.G."/>
        </authorList>
    </citation>
    <scope>NUCLEOTIDE SEQUENCE [LARGE SCALE GENOMIC DNA]</scope>
    <source>
        <strain evidence="2">ND90Pr / ATCC 201652</strain>
    </source>
</reference>
<dbReference type="Proteomes" id="UP000016934">
    <property type="component" value="Unassembled WGS sequence"/>
</dbReference>
<evidence type="ECO:0000313" key="1">
    <source>
        <dbReference type="EMBL" id="EMD63110.1"/>
    </source>
</evidence>
<dbReference type="eggNOG" id="ENOG502T5RE">
    <property type="taxonomic scope" value="Eukaryota"/>
</dbReference>
<name>M2SLH0_COCSN</name>
<organism evidence="1 2">
    <name type="scientific">Cochliobolus sativus (strain ND90Pr / ATCC 201652)</name>
    <name type="common">Common root rot and spot blotch fungus</name>
    <name type="synonym">Bipolaris sorokiniana</name>
    <dbReference type="NCBI Taxonomy" id="665912"/>
    <lineage>
        <taxon>Eukaryota</taxon>
        <taxon>Fungi</taxon>
        <taxon>Dikarya</taxon>
        <taxon>Ascomycota</taxon>
        <taxon>Pezizomycotina</taxon>
        <taxon>Dothideomycetes</taxon>
        <taxon>Pleosporomycetidae</taxon>
        <taxon>Pleosporales</taxon>
        <taxon>Pleosporineae</taxon>
        <taxon>Pleosporaceae</taxon>
        <taxon>Bipolaris</taxon>
    </lineage>
</organism>
<accession>M2SLH0</accession>
<dbReference type="AlphaFoldDB" id="M2SLH0"/>
<proteinExistence type="predicted"/>
<sequence length="371" mass="41817">MIEVEEKPSYRAFVISPPQENQDTPKFFSDVLIEALYLYVSLPFDTTHTLIVCVSIIPFSIPSHRGQVFYHTEASYAQCCQGLDKRLFMPTIISTAQKTYGIYMPYHPWNFEMAGEIHSQHHDSSFDSEQHLFMEKLAGSMLGTPPAEPLADYSMQDAQSCSVMHTAPLIQHECPITKVADEFLNSFCNIESHVMAINGVRTNSLLTITKINTRMREAGFEGTSRSLKTLRDETIFINRLVASIDMSHGTGVASLVFYHIFGASNYRLIRLMNRYGSAKKLLAIRRICENLQVSRLIGNPLPILRIHDLIGEHMPDLPYVPCTPDRCTLLTVGRNNVINAAIGYLDVHTPLSIEQDLDFPGFNPQLAFSQL</sequence>
<keyword evidence="2" id="KW-1185">Reference proteome</keyword>
<reference evidence="1 2" key="1">
    <citation type="journal article" date="2012" name="PLoS Pathog.">
        <title>Diverse lifestyles and strategies of plant pathogenesis encoded in the genomes of eighteen Dothideomycetes fungi.</title>
        <authorList>
            <person name="Ohm R.A."/>
            <person name="Feau N."/>
            <person name="Henrissat B."/>
            <person name="Schoch C.L."/>
            <person name="Horwitz B.A."/>
            <person name="Barry K.W."/>
            <person name="Condon B.J."/>
            <person name="Copeland A.C."/>
            <person name="Dhillon B."/>
            <person name="Glaser F."/>
            <person name="Hesse C.N."/>
            <person name="Kosti I."/>
            <person name="LaButti K."/>
            <person name="Lindquist E.A."/>
            <person name="Lucas S."/>
            <person name="Salamov A.A."/>
            <person name="Bradshaw R.E."/>
            <person name="Ciuffetti L."/>
            <person name="Hamelin R.C."/>
            <person name="Kema G.H.J."/>
            <person name="Lawrence C."/>
            <person name="Scott J.A."/>
            <person name="Spatafora J.W."/>
            <person name="Turgeon B.G."/>
            <person name="de Wit P.J.G.M."/>
            <person name="Zhong S."/>
            <person name="Goodwin S.B."/>
            <person name="Grigoriev I.V."/>
        </authorList>
    </citation>
    <scope>NUCLEOTIDE SEQUENCE [LARGE SCALE GENOMIC DNA]</scope>
    <source>
        <strain evidence="2">ND90Pr / ATCC 201652</strain>
    </source>
</reference>